<dbReference type="AlphaFoldDB" id="A0A2J8BE74"/>
<gene>
    <name evidence="2" type="ORF">AL503_013330</name>
</gene>
<evidence type="ECO:0000313" key="2">
    <source>
        <dbReference type="EMBL" id="PNN21706.1"/>
    </source>
</evidence>
<dbReference type="RefSeq" id="WP_037548483.1">
    <property type="nucleotide sequence ID" value="NZ_CAJCFZ010000004.1"/>
</dbReference>
<name>A0A2J8BE74_STAHA</name>
<comment type="caution">
    <text evidence="2">The sequence shown here is derived from an EMBL/GenBank/DDBJ whole genome shotgun (WGS) entry which is preliminary data.</text>
</comment>
<accession>A0A2J8BE74</accession>
<keyword evidence="1" id="KW-0812">Transmembrane</keyword>
<proteinExistence type="predicted"/>
<evidence type="ECO:0000256" key="1">
    <source>
        <dbReference type="SAM" id="Phobius"/>
    </source>
</evidence>
<organism evidence="2 3">
    <name type="scientific">Staphylococcus haemolyticus</name>
    <dbReference type="NCBI Taxonomy" id="1283"/>
    <lineage>
        <taxon>Bacteria</taxon>
        <taxon>Bacillati</taxon>
        <taxon>Bacillota</taxon>
        <taxon>Bacilli</taxon>
        <taxon>Bacillales</taxon>
        <taxon>Staphylococcaceae</taxon>
        <taxon>Staphylococcus</taxon>
    </lineage>
</organism>
<dbReference type="EMBL" id="LORN02000015">
    <property type="protein sequence ID" value="PNN21706.1"/>
    <property type="molecule type" value="Genomic_DNA"/>
</dbReference>
<sequence length="68" mass="7926">MAILWVVIIVILNVISKYLADRYLNNNALIKARIVATVTVLIQCVFIYFLINSIIPYVVDFLNIFYHH</sequence>
<reference evidence="2 3" key="1">
    <citation type="submission" date="2017-12" db="EMBL/GenBank/DDBJ databases">
        <title>FDA dAtabase for Regulatory Grade micrObial Sequences (FDA-ARGOS): Supporting development and validation of Infectious Disease Dx tests.</title>
        <authorList>
            <person name="Hoffmann M."/>
            <person name="Allard M."/>
            <person name="Evans P."/>
            <person name="Brown E."/>
            <person name="Tallon L."/>
            <person name="Sadzewicz L."/>
            <person name="Sengamalay N."/>
            <person name="Ott S."/>
            <person name="Godinez A."/>
            <person name="Nagaraj S."/>
            <person name="Vavikolanu K."/>
            <person name="Aluvathingal J."/>
            <person name="Nadendla S."/>
            <person name="Sichtig H."/>
        </authorList>
    </citation>
    <scope>NUCLEOTIDE SEQUENCE [LARGE SCALE GENOMIC DNA]</scope>
    <source>
        <strain evidence="2 3">FDAARGOS_148</strain>
    </source>
</reference>
<keyword evidence="1" id="KW-1133">Transmembrane helix</keyword>
<feature type="transmembrane region" description="Helical" evidence="1">
    <location>
        <begin position="32"/>
        <end position="51"/>
    </location>
</feature>
<keyword evidence="1" id="KW-0472">Membrane</keyword>
<evidence type="ECO:0000313" key="3">
    <source>
        <dbReference type="Proteomes" id="UP000053523"/>
    </source>
</evidence>
<dbReference type="Proteomes" id="UP000053523">
    <property type="component" value="Unassembled WGS sequence"/>
</dbReference>
<protein>
    <submittedName>
        <fullName evidence="2">Uncharacterized protein</fullName>
    </submittedName>
</protein>